<dbReference type="InterPro" id="IPR014743">
    <property type="entry name" value="Cl-channel_core"/>
</dbReference>
<evidence type="ECO:0000256" key="9">
    <source>
        <dbReference type="PROSITE-ProRule" id="PRU00703"/>
    </source>
</evidence>
<feature type="domain" description="CBS" evidence="12">
    <location>
        <begin position="667"/>
        <end position="727"/>
    </location>
</feature>
<evidence type="ECO:0000256" key="7">
    <source>
        <dbReference type="ARBA" id="ARBA00023136"/>
    </source>
</evidence>
<dbReference type="GO" id="GO:0005886">
    <property type="term" value="C:plasma membrane"/>
    <property type="evidence" value="ECO:0007669"/>
    <property type="project" value="TreeGrafter"/>
</dbReference>
<dbReference type="SUPFAM" id="SSF81340">
    <property type="entry name" value="Clc chloride channel"/>
    <property type="match status" value="1"/>
</dbReference>
<dbReference type="Pfam" id="PF00654">
    <property type="entry name" value="Voltage_CLC"/>
    <property type="match status" value="1"/>
</dbReference>
<name>A0A914CAJ5_9BILA</name>
<keyword evidence="2 10" id="KW-0813">Transport</keyword>
<dbReference type="Pfam" id="PF00571">
    <property type="entry name" value="CBS"/>
    <property type="match status" value="1"/>
</dbReference>
<evidence type="ECO:0000256" key="1">
    <source>
        <dbReference type="ARBA" id="ARBA00004141"/>
    </source>
</evidence>
<evidence type="ECO:0000259" key="12">
    <source>
        <dbReference type="PROSITE" id="PS51371"/>
    </source>
</evidence>
<comment type="subcellular location">
    <subcellularLocation>
        <location evidence="1 10">Membrane</location>
        <topology evidence="1 10">Multi-pass membrane protein</topology>
    </subcellularLocation>
</comment>
<dbReference type="CDD" id="cd03683">
    <property type="entry name" value="ClC_1_like"/>
    <property type="match status" value="1"/>
</dbReference>
<comment type="caution">
    <text evidence="10">Lacks conserved residue(s) required for the propagation of feature annotation.</text>
</comment>
<sequence>MVDDSSDNESNASGDELLDDDIEKSLESPNLEIDVPASKIKKSASFSSHKFFNLADQLHVPNFKRPVQNVYLKYKLDRSVILKRWRKNILLAAEDWIFLALLGTIMAFFSVAMDQAIEQLQLFHLTVFELSQHSSNDILPYCIWVSYSVFLVTLSAIVVRYLEPHAIGSGIPEMKTILRGVILKEYLTLKTLISKMIGLTLSLGSGIPIGKEGPFVHVASVVANLLSRFVHSSRGIYENESRRSEMLAAGCAVGVACTFSAPVGGVLFSIEVTSVYFAVRNYWRGFFAAACSATLFRILRSVFGRQVIVVAFHQTTLPLYREAFHLEELPIFAWIGLICGILSACFIVVHRNMVLFMRSNKCVKTVLQRIWMICPILITIIITSIIYPNGYGSFLGGIRRFGRAPIDFFKNCTWTSPNCTGIDHWKGPDGEYSIFLTLFCFIVTFFFLIALASTLPVPAGIFGPSFVLGAAMGRLIGEYVAVLYPDGLYGPSDVQIFPGLYSIVGAAAFCGGVTHTVSVAVIVFEMTGQIYILPVMIAVLISNCICSYLQPSIYDSIIKLKKLPYLPDIPPSASRFHTVRVEHLMTKNVKHLSKDSTYSEVAKLLLEEPHFKAFPIVKNNENMILIGSCSRHKLLRSLENHLGNKTPDNSTTMEKGQQLIDLEEIGVDPAPFQLVENTPFFKLHSLFLLLGLNRAYVTDCGKLVGVVSLRDLRLAIEKAQPPNSPDLNPLDYATWGILEAAIYGRKFRTIEELKAALQEAWERIDLNVLASSVDNWRKRLRACVQANGGYFEI</sequence>
<keyword evidence="13" id="KW-1185">Reference proteome</keyword>
<evidence type="ECO:0000256" key="3">
    <source>
        <dbReference type="ARBA" id="ARBA00022692"/>
    </source>
</evidence>
<evidence type="ECO:0000256" key="5">
    <source>
        <dbReference type="ARBA" id="ARBA00022989"/>
    </source>
</evidence>
<dbReference type="SMART" id="SM00116">
    <property type="entry name" value="CBS"/>
    <property type="match status" value="2"/>
</dbReference>
<evidence type="ECO:0000256" key="10">
    <source>
        <dbReference type="RuleBase" id="RU361221"/>
    </source>
</evidence>
<dbReference type="SUPFAM" id="SSF54631">
    <property type="entry name" value="CBS-domain pair"/>
    <property type="match status" value="1"/>
</dbReference>
<dbReference type="GO" id="GO:0005247">
    <property type="term" value="F:voltage-gated chloride channel activity"/>
    <property type="evidence" value="ECO:0007669"/>
    <property type="project" value="TreeGrafter"/>
</dbReference>
<keyword evidence="3 10" id="KW-0812">Transmembrane</keyword>
<feature type="transmembrane region" description="Helical" evidence="10">
    <location>
        <begin position="459"/>
        <end position="480"/>
    </location>
</feature>
<dbReference type="WBParaSite" id="ACRNAN_Path_621.g2311.t1">
    <property type="protein sequence ID" value="ACRNAN_Path_621.g2311.t1"/>
    <property type="gene ID" value="ACRNAN_Path_621.g2311"/>
</dbReference>
<dbReference type="Gene3D" id="3.30.420.10">
    <property type="entry name" value="Ribonuclease H-like superfamily/Ribonuclease H"/>
    <property type="match status" value="1"/>
</dbReference>
<protein>
    <recommendedName>
        <fullName evidence="10">Chloride channel protein</fullName>
    </recommendedName>
</protein>
<evidence type="ECO:0000256" key="8">
    <source>
        <dbReference type="ARBA" id="ARBA00023214"/>
    </source>
</evidence>
<feature type="transmembrane region" description="Helical" evidence="10">
    <location>
        <begin position="500"/>
        <end position="524"/>
    </location>
</feature>
<keyword evidence="9" id="KW-0129">CBS domain</keyword>
<dbReference type="AlphaFoldDB" id="A0A914CAJ5"/>
<feature type="region of interest" description="Disordered" evidence="11">
    <location>
        <begin position="1"/>
        <end position="20"/>
    </location>
</feature>
<keyword evidence="7 10" id="KW-0472">Membrane</keyword>
<feature type="transmembrane region" description="Helical" evidence="10">
    <location>
        <begin position="370"/>
        <end position="387"/>
    </location>
</feature>
<proteinExistence type="inferred from homology"/>
<keyword evidence="8 10" id="KW-0868">Chloride</keyword>
<dbReference type="InterPro" id="IPR001807">
    <property type="entry name" value="ClC"/>
</dbReference>
<dbReference type="CDD" id="cd04591">
    <property type="entry name" value="CBS_pair_voltage-gated_CLC_euk_bac"/>
    <property type="match status" value="1"/>
</dbReference>
<accession>A0A914CAJ5</accession>
<dbReference type="InterPro" id="IPR036397">
    <property type="entry name" value="RNaseH_sf"/>
</dbReference>
<dbReference type="PRINTS" id="PR00762">
    <property type="entry name" value="CLCHANNEL"/>
</dbReference>
<keyword evidence="6 10" id="KW-0406">Ion transport</keyword>
<dbReference type="InterPro" id="IPR046342">
    <property type="entry name" value="CBS_dom_sf"/>
</dbReference>
<dbReference type="PROSITE" id="PS51371">
    <property type="entry name" value="CBS"/>
    <property type="match status" value="2"/>
</dbReference>
<feature type="transmembrane region" description="Helical" evidence="10">
    <location>
        <begin position="89"/>
        <end position="113"/>
    </location>
</feature>
<dbReference type="FunFam" id="1.10.3080.10:FF:000022">
    <property type="entry name" value="Chloride channel protein"/>
    <property type="match status" value="1"/>
</dbReference>
<dbReference type="Proteomes" id="UP000887540">
    <property type="component" value="Unplaced"/>
</dbReference>
<evidence type="ECO:0000256" key="4">
    <source>
        <dbReference type="ARBA" id="ARBA00022737"/>
    </source>
</evidence>
<feature type="transmembrane region" description="Helical" evidence="10">
    <location>
        <begin position="138"/>
        <end position="159"/>
    </location>
</feature>
<dbReference type="InterPro" id="IPR050970">
    <property type="entry name" value="Cl_channel_volt-gated"/>
</dbReference>
<evidence type="ECO:0000256" key="11">
    <source>
        <dbReference type="SAM" id="MobiDB-lite"/>
    </source>
</evidence>
<dbReference type="PANTHER" id="PTHR45720:SF10">
    <property type="entry name" value="CHLORIDE CHANNEL PROTEIN 2"/>
    <property type="match status" value="1"/>
</dbReference>
<comment type="similarity">
    <text evidence="10">Belongs to the chloride channel (TC 2.A.49) family.</text>
</comment>
<dbReference type="Gene3D" id="3.10.580.10">
    <property type="entry name" value="CBS-domain"/>
    <property type="match status" value="1"/>
</dbReference>
<evidence type="ECO:0000313" key="14">
    <source>
        <dbReference type="WBParaSite" id="ACRNAN_Path_621.g2311.t1"/>
    </source>
</evidence>
<keyword evidence="5 10" id="KW-1133">Transmembrane helix</keyword>
<evidence type="ECO:0000256" key="2">
    <source>
        <dbReference type="ARBA" id="ARBA00022448"/>
    </source>
</evidence>
<evidence type="ECO:0000256" key="6">
    <source>
        <dbReference type="ARBA" id="ARBA00023065"/>
    </source>
</evidence>
<dbReference type="GO" id="GO:0003676">
    <property type="term" value="F:nucleic acid binding"/>
    <property type="evidence" value="ECO:0007669"/>
    <property type="project" value="InterPro"/>
</dbReference>
<feature type="transmembrane region" description="Helical" evidence="10">
    <location>
        <begin position="531"/>
        <end position="550"/>
    </location>
</feature>
<dbReference type="Gene3D" id="1.10.3080.10">
    <property type="entry name" value="Clc chloride channel"/>
    <property type="match status" value="1"/>
</dbReference>
<feature type="domain" description="CBS" evidence="12">
    <location>
        <begin position="585"/>
        <end position="646"/>
    </location>
</feature>
<keyword evidence="4" id="KW-0677">Repeat</keyword>
<feature type="transmembrane region" description="Helical" evidence="10">
    <location>
        <begin position="432"/>
        <end position="452"/>
    </location>
</feature>
<dbReference type="InterPro" id="IPR000644">
    <property type="entry name" value="CBS_dom"/>
</dbReference>
<feature type="transmembrane region" description="Helical" evidence="10">
    <location>
        <begin position="329"/>
        <end position="349"/>
    </location>
</feature>
<dbReference type="PANTHER" id="PTHR45720">
    <property type="entry name" value="CHLORIDE CHANNEL PROTEIN 2"/>
    <property type="match status" value="1"/>
</dbReference>
<reference evidence="14" key="1">
    <citation type="submission" date="2022-11" db="UniProtKB">
        <authorList>
            <consortium name="WormBaseParasite"/>
        </authorList>
    </citation>
    <scope>IDENTIFICATION</scope>
</reference>
<feature type="transmembrane region" description="Helical" evidence="10">
    <location>
        <begin position="247"/>
        <end position="270"/>
    </location>
</feature>
<evidence type="ECO:0000313" key="13">
    <source>
        <dbReference type="Proteomes" id="UP000887540"/>
    </source>
</evidence>
<organism evidence="13 14">
    <name type="scientific">Acrobeloides nanus</name>
    <dbReference type="NCBI Taxonomy" id="290746"/>
    <lineage>
        <taxon>Eukaryota</taxon>
        <taxon>Metazoa</taxon>
        <taxon>Ecdysozoa</taxon>
        <taxon>Nematoda</taxon>
        <taxon>Chromadorea</taxon>
        <taxon>Rhabditida</taxon>
        <taxon>Tylenchina</taxon>
        <taxon>Cephalobomorpha</taxon>
        <taxon>Cephaloboidea</taxon>
        <taxon>Cephalobidae</taxon>
        <taxon>Acrobeloides</taxon>
    </lineage>
</organism>